<dbReference type="GO" id="GO:0005840">
    <property type="term" value="C:ribosome"/>
    <property type="evidence" value="ECO:0007669"/>
    <property type="project" value="UniProtKB-KW"/>
</dbReference>
<dbReference type="InterPro" id="IPR004977">
    <property type="entry name" value="Ribosomal_eS25"/>
</dbReference>
<name>A0A915DX32_9BILA</name>
<evidence type="ECO:0000256" key="3">
    <source>
        <dbReference type="ARBA" id="ARBA00023274"/>
    </source>
</evidence>
<dbReference type="Proteomes" id="UP000887574">
    <property type="component" value="Unplaced"/>
</dbReference>
<keyword evidence="3 6" id="KW-0687">Ribonucleoprotein</keyword>
<dbReference type="InterPro" id="IPR036388">
    <property type="entry name" value="WH-like_DNA-bd_sf"/>
</dbReference>
<dbReference type="AlphaFoldDB" id="A0A915DX32"/>
<evidence type="ECO:0000256" key="6">
    <source>
        <dbReference type="RuleBase" id="RU366057"/>
    </source>
</evidence>
<dbReference type="Pfam" id="PF03297">
    <property type="entry name" value="Ribosomal_S25"/>
    <property type="match status" value="1"/>
</dbReference>
<evidence type="ECO:0000256" key="2">
    <source>
        <dbReference type="ARBA" id="ARBA00022980"/>
    </source>
</evidence>
<feature type="compositionally biased region" description="Basic and acidic residues" evidence="7">
    <location>
        <begin position="11"/>
        <end position="27"/>
    </location>
</feature>
<keyword evidence="2 6" id="KW-0689">Ribosomal protein</keyword>
<comment type="function">
    <text evidence="5">Component of the small ribosomal subunit. The ribosome is a large ribonucleoprotein complex responsible for the synthesis of proteins in the cell.</text>
</comment>
<evidence type="ECO:0000256" key="1">
    <source>
        <dbReference type="ARBA" id="ARBA00009106"/>
    </source>
</evidence>
<evidence type="ECO:0000256" key="4">
    <source>
        <dbReference type="ARBA" id="ARBA00035021"/>
    </source>
</evidence>
<evidence type="ECO:0000313" key="8">
    <source>
        <dbReference type="Proteomes" id="UP000887574"/>
    </source>
</evidence>
<sequence length="110" mass="12298">MRGTQGGGNEVVERKEWSLGGDWKGESRPQGWQAPAKKKEEEGVKPRRRSGPRKSPRQAQQHGLFDQATYDKLYKEIISVKLITPSVVSERLKVRASLAKAGLEELLSKA</sequence>
<accession>A0A915DX32</accession>
<organism evidence="8 9">
    <name type="scientific">Ditylenchus dipsaci</name>
    <dbReference type="NCBI Taxonomy" id="166011"/>
    <lineage>
        <taxon>Eukaryota</taxon>
        <taxon>Metazoa</taxon>
        <taxon>Ecdysozoa</taxon>
        <taxon>Nematoda</taxon>
        <taxon>Chromadorea</taxon>
        <taxon>Rhabditida</taxon>
        <taxon>Tylenchina</taxon>
        <taxon>Tylenchomorpha</taxon>
        <taxon>Sphaerularioidea</taxon>
        <taxon>Anguinidae</taxon>
        <taxon>Anguininae</taxon>
        <taxon>Ditylenchus</taxon>
    </lineage>
</organism>
<comment type="subunit">
    <text evidence="4">Component of the small ribosomal subunit.</text>
</comment>
<evidence type="ECO:0000313" key="9">
    <source>
        <dbReference type="WBParaSite" id="jg24389"/>
    </source>
</evidence>
<feature type="region of interest" description="Disordered" evidence="7">
    <location>
        <begin position="1"/>
        <end position="64"/>
    </location>
</feature>
<dbReference type="WBParaSite" id="jg24389">
    <property type="protein sequence ID" value="jg24389"/>
    <property type="gene ID" value="jg24389"/>
</dbReference>
<comment type="similarity">
    <text evidence="1 6">Belongs to the eukaryotic ribosomal protein eS25 family.</text>
</comment>
<protein>
    <recommendedName>
        <fullName evidence="6">40S ribosomal protein S25</fullName>
    </recommendedName>
</protein>
<proteinExistence type="inferred from homology"/>
<evidence type="ECO:0000256" key="5">
    <source>
        <dbReference type="ARBA" id="ARBA00045746"/>
    </source>
</evidence>
<reference evidence="9" key="1">
    <citation type="submission" date="2022-11" db="UniProtKB">
        <authorList>
            <consortium name="WormBaseParasite"/>
        </authorList>
    </citation>
    <scope>IDENTIFICATION</scope>
</reference>
<dbReference type="Gene3D" id="1.10.10.10">
    <property type="entry name" value="Winged helix-like DNA-binding domain superfamily/Winged helix DNA-binding domain"/>
    <property type="match status" value="1"/>
</dbReference>
<dbReference type="PANTHER" id="PTHR12850">
    <property type="entry name" value="40S RIBOSOMAL PROTEIN S25"/>
    <property type="match status" value="1"/>
</dbReference>
<feature type="compositionally biased region" description="Basic residues" evidence="7">
    <location>
        <begin position="46"/>
        <end position="56"/>
    </location>
</feature>
<keyword evidence="8" id="KW-1185">Reference proteome</keyword>
<dbReference type="GO" id="GO:1990904">
    <property type="term" value="C:ribonucleoprotein complex"/>
    <property type="evidence" value="ECO:0007669"/>
    <property type="project" value="UniProtKB-KW"/>
</dbReference>
<evidence type="ECO:0000256" key="7">
    <source>
        <dbReference type="SAM" id="MobiDB-lite"/>
    </source>
</evidence>